<sequence>MPENSGPDVDPADWPRERHGTVEIARHPRWTRLAGDEDTMVLAYPAVSPGTFRPNVVVRRKTTSGSLAALAAQGIAGVLGGIDGAHCLSNDRGEVAGRPARGQLFVYHAAEHSVLVDRWLFFAGTDAVEVSAQYTVEQQEDMAGLLPTMLAQCSVEDAEPAGGSAMPEPLAEPRLDAFVSRAPERNAESVAKVSVLQPYRAAGPVLSDAALQLVMDQAGRPRLGRLQLLAQPGLAAELVAAGLMEPDGAFTEAFGLLTLPFRQRRLHIRVEGAYGTRATQLDLWVGGGGAMVAARPSHAQLVVGREEGAVPPGAARVEAVREASIPGTIAAWAGLGPAWTALGNIDRVPLPLFRERLAAGAELPDGADAATARMWEQPWFAWRFTLPEHGMQRAWLNAGDAGHYATGTTDDGAMMMQPTPSAHVWRTMSQETGAALQLR</sequence>
<dbReference type="EMBL" id="JBHDLJ010000003">
    <property type="protein sequence ID" value="MFB0833884.1"/>
    <property type="molecule type" value="Genomic_DNA"/>
</dbReference>
<gene>
    <name evidence="1" type="ORF">ACETWP_04720</name>
</gene>
<accession>A0ABV4UJX2</accession>
<evidence type="ECO:0000313" key="1">
    <source>
        <dbReference type="EMBL" id="MFB0833884.1"/>
    </source>
</evidence>
<comment type="caution">
    <text evidence="1">The sequence shown here is derived from an EMBL/GenBank/DDBJ whole genome shotgun (WGS) entry which is preliminary data.</text>
</comment>
<reference evidence="1 2" key="1">
    <citation type="submission" date="2024-09" db="EMBL/GenBank/DDBJ databases">
        <authorList>
            <person name="Salinas-Garcia M.A."/>
            <person name="Prieme A."/>
        </authorList>
    </citation>
    <scope>NUCLEOTIDE SEQUENCE [LARGE SCALE GENOMIC DNA]</scope>
    <source>
        <strain evidence="1 2">DSM 21081</strain>
    </source>
</reference>
<dbReference type="Proteomes" id="UP001575652">
    <property type="component" value="Unassembled WGS sequence"/>
</dbReference>
<proteinExistence type="predicted"/>
<name>A0ABV4UJX2_9MICC</name>
<dbReference type="RefSeq" id="WP_373971062.1">
    <property type="nucleotide sequence ID" value="NZ_JBHDLJ010000003.1"/>
</dbReference>
<keyword evidence="2" id="KW-1185">Reference proteome</keyword>
<dbReference type="Gene3D" id="3.40.1000.10">
    <property type="entry name" value="Mog1/PsbP, alpha/beta/alpha sandwich"/>
    <property type="match status" value="1"/>
</dbReference>
<organism evidence="1 2">
    <name type="scientific">Arthrobacter halodurans</name>
    <dbReference type="NCBI Taxonomy" id="516699"/>
    <lineage>
        <taxon>Bacteria</taxon>
        <taxon>Bacillati</taxon>
        <taxon>Actinomycetota</taxon>
        <taxon>Actinomycetes</taxon>
        <taxon>Micrococcales</taxon>
        <taxon>Micrococcaceae</taxon>
        <taxon>Arthrobacter</taxon>
    </lineage>
</organism>
<evidence type="ECO:0000313" key="2">
    <source>
        <dbReference type="Proteomes" id="UP001575652"/>
    </source>
</evidence>
<protein>
    <submittedName>
        <fullName evidence="1">Uncharacterized protein</fullName>
    </submittedName>
</protein>